<dbReference type="AlphaFoldDB" id="A0AAD4DPC2"/>
<dbReference type="RefSeq" id="XP_041217017.1">
    <property type="nucleotide sequence ID" value="XM_041373315.1"/>
</dbReference>
<dbReference type="Proteomes" id="UP001195769">
    <property type="component" value="Unassembled WGS sequence"/>
</dbReference>
<keyword evidence="2" id="KW-1185">Reference proteome</keyword>
<evidence type="ECO:0000313" key="2">
    <source>
        <dbReference type="Proteomes" id="UP001195769"/>
    </source>
</evidence>
<name>A0AAD4DPC2_9AGAM</name>
<feature type="non-terminal residue" evidence="1">
    <location>
        <position position="56"/>
    </location>
</feature>
<organism evidence="1 2">
    <name type="scientific">Suillus fuscotomentosus</name>
    <dbReference type="NCBI Taxonomy" id="1912939"/>
    <lineage>
        <taxon>Eukaryota</taxon>
        <taxon>Fungi</taxon>
        <taxon>Dikarya</taxon>
        <taxon>Basidiomycota</taxon>
        <taxon>Agaricomycotina</taxon>
        <taxon>Agaricomycetes</taxon>
        <taxon>Agaricomycetidae</taxon>
        <taxon>Boletales</taxon>
        <taxon>Suillineae</taxon>
        <taxon>Suillaceae</taxon>
        <taxon>Suillus</taxon>
    </lineage>
</organism>
<dbReference type="GeneID" id="64667613"/>
<proteinExistence type="predicted"/>
<accession>A0AAD4DPC2</accession>
<feature type="non-terminal residue" evidence="1">
    <location>
        <position position="1"/>
    </location>
</feature>
<comment type="caution">
    <text evidence="1">The sequence shown here is derived from an EMBL/GenBank/DDBJ whole genome shotgun (WGS) entry which is preliminary data.</text>
</comment>
<reference evidence="1" key="1">
    <citation type="journal article" date="2020" name="New Phytol.">
        <title>Comparative genomics reveals dynamic genome evolution in host specialist ectomycorrhizal fungi.</title>
        <authorList>
            <person name="Lofgren L.A."/>
            <person name="Nguyen N.H."/>
            <person name="Vilgalys R."/>
            <person name="Ruytinx J."/>
            <person name="Liao H.L."/>
            <person name="Branco S."/>
            <person name="Kuo A."/>
            <person name="LaButti K."/>
            <person name="Lipzen A."/>
            <person name="Andreopoulos W."/>
            <person name="Pangilinan J."/>
            <person name="Riley R."/>
            <person name="Hundley H."/>
            <person name="Na H."/>
            <person name="Barry K."/>
            <person name="Grigoriev I.V."/>
            <person name="Stajich J.E."/>
            <person name="Kennedy P.G."/>
        </authorList>
    </citation>
    <scope>NUCLEOTIDE SEQUENCE</scope>
    <source>
        <strain evidence="1">FC203</strain>
    </source>
</reference>
<sequence length="56" mass="6606">FLFVCPTYATHRRKLKAELGTRSQQLKHLLNDEKCIESLFKYIARTKRFVSTFGDV</sequence>
<protein>
    <submittedName>
        <fullName evidence="1">Uncharacterized protein</fullName>
    </submittedName>
</protein>
<gene>
    <name evidence="1" type="ORF">F5891DRAFT_892364</name>
</gene>
<evidence type="ECO:0000313" key="1">
    <source>
        <dbReference type="EMBL" id="KAG1887941.1"/>
    </source>
</evidence>
<dbReference type="EMBL" id="JABBWK010000188">
    <property type="protein sequence ID" value="KAG1887941.1"/>
    <property type="molecule type" value="Genomic_DNA"/>
</dbReference>